<organism evidence="2 3">
    <name type="scientific">Pleurodeles waltl</name>
    <name type="common">Iberian ribbed newt</name>
    <dbReference type="NCBI Taxonomy" id="8319"/>
    <lineage>
        <taxon>Eukaryota</taxon>
        <taxon>Metazoa</taxon>
        <taxon>Chordata</taxon>
        <taxon>Craniata</taxon>
        <taxon>Vertebrata</taxon>
        <taxon>Euteleostomi</taxon>
        <taxon>Amphibia</taxon>
        <taxon>Batrachia</taxon>
        <taxon>Caudata</taxon>
        <taxon>Salamandroidea</taxon>
        <taxon>Salamandridae</taxon>
        <taxon>Pleurodelinae</taxon>
        <taxon>Pleurodeles</taxon>
    </lineage>
</organism>
<keyword evidence="3" id="KW-1185">Reference proteome</keyword>
<gene>
    <name evidence="2" type="ORF">NDU88_001328</name>
</gene>
<evidence type="ECO:0000313" key="2">
    <source>
        <dbReference type="EMBL" id="KAJ1148498.1"/>
    </source>
</evidence>
<dbReference type="Proteomes" id="UP001066276">
    <property type="component" value="Chromosome 5"/>
</dbReference>
<protein>
    <submittedName>
        <fullName evidence="2">Uncharacterized protein</fullName>
    </submittedName>
</protein>
<evidence type="ECO:0000313" key="3">
    <source>
        <dbReference type="Proteomes" id="UP001066276"/>
    </source>
</evidence>
<name>A0AAV7RCA2_PLEWA</name>
<reference evidence="2" key="1">
    <citation type="journal article" date="2022" name="bioRxiv">
        <title>Sequencing and chromosome-scale assembly of the giantPleurodeles waltlgenome.</title>
        <authorList>
            <person name="Brown T."/>
            <person name="Elewa A."/>
            <person name="Iarovenko S."/>
            <person name="Subramanian E."/>
            <person name="Araus A.J."/>
            <person name="Petzold A."/>
            <person name="Susuki M."/>
            <person name="Suzuki K.-i.T."/>
            <person name="Hayashi T."/>
            <person name="Toyoda A."/>
            <person name="Oliveira C."/>
            <person name="Osipova E."/>
            <person name="Leigh N.D."/>
            <person name="Simon A."/>
            <person name="Yun M.H."/>
        </authorList>
    </citation>
    <scope>NUCLEOTIDE SEQUENCE</scope>
    <source>
        <strain evidence="2">20211129_DDA</strain>
        <tissue evidence="2">Liver</tissue>
    </source>
</reference>
<dbReference type="AlphaFoldDB" id="A0AAV7RCA2"/>
<evidence type="ECO:0000256" key="1">
    <source>
        <dbReference type="SAM" id="Phobius"/>
    </source>
</evidence>
<feature type="transmembrane region" description="Helical" evidence="1">
    <location>
        <begin position="26"/>
        <end position="43"/>
    </location>
</feature>
<proteinExistence type="predicted"/>
<dbReference type="EMBL" id="JANPWB010000009">
    <property type="protein sequence ID" value="KAJ1148498.1"/>
    <property type="molecule type" value="Genomic_DNA"/>
</dbReference>
<accession>A0AAV7RCA2</accession>
<keyword evidence="1" id="KW-0812">Transmembrane</keyword>
<keyword evidence="1" id="KW-1133">Transmembrane helix</keyword>
<comment type="caution">
    <text evidence="2">The sequence shown here is derived from an EMBL/GenBank/DDBJ whole genome shotgun (WGS) entry which is preliminary data.</text>
</comment>
<keyword evidence="1" id="KW-0472">Membrane</keyword>
<sequence length="144" mass="16388">MQELKVNEAKNAGVEGSHISYNEEKFARALQHYFFLVTFIIILRKSKPKRRSVASLPCDVPRQKRTRSQISDLAGSVGKQKRIDMDSCCDLEGCDDVPLLDTISSSSFFIPGPRGKRGETEENRHYLFCRFGILSFPVFFHVTV</sequence>